<keyword evidence="4" id="KW-1003">Cell membrane</keyword>
<dbReference type="InterPro" id="IPR006260">
    <property type="entry name" value="TonB/TolA_C"/>
</dbReference>
<evidence type="ECO:0000313" key="11">
    <source>
        <dbReference type="EMBL" id="RXR35560.1"/>
    </source>
</evidence>
<feature type="domain" description="TonB C-terminal" evidence="10">
    <location>
        <begin position="175"/>
        <end position="264"/>
    </location>
</feature>
<dbReference type="GO" id="GO:0098797">
    <property type="term" value="C:plasma membrane protein complex"/>
    <property type="evidence" value="ECO:0007669"/>
    <property type="project" value="TreeGrafter"/>
</dbReference>
<gene>
    <name evidence="11" type="ORF">EQG68_01290</name>
</gene>
<dbReference type="SUPFAM" id="SSF74653">
    <property type="entry name" value="TolA/TonB C-terminal domain"/>
    <property type="match status" value="1"/>
</dbReference>
<evidence type="ECO:0000256" key="6">
    <source>
        <dbReference type="ARBA" id="ARBA00022692"/>
    </source>
</evidence>
<dbReference type="PROSITE" id="PS52015">
    <property type="entry name" value="TONB_CTD"/>
    <property type="match status" value="1"/>
</dbReference>
<dbReference type="InterPro" id="IPR037682">
    <property type="entry name" value="TonB_C"/>
</dbReference>
<organism evidence="11 12">
    <name type="scientific">Flavobacterium piscinae</name>
    <dbReference type="NCBI Taxonomy" id="2506424"/>
    <lineage>
        <taxon>Bacteria</taxon>
        <taxon>Pseudomonadati</taxon>
        <taxon>Bacteroidota</taxon>
        <taxon>Flavobacteriia</taxon>
        <taxon>Flavobacteriales</taxon>
        <taxon>Flavobacteriaceae</taxon>
        <taxon>Flavobacterium</taxon>
    </lineage>
</organism>
<evidence type="ECO:0000256" key="5">
    <source>
        <dbReference type="ARBA" id="ARBA00022519"/>
    </source>
</evidence>
<evidence type="ECO:0000256" key="7">
    <source>
        <dbReference type="ARBA" id="ARBA00022927"/>
    </source>
</evidence>
<dbReference type="InterPro" id="IPR051045">
    <property type="entry name" value="TonB-dependent_transducer"/>
</dbReference>
<comment type="caution">
    <text evidence="11">The sequence shown here is derived from an EMBL/GenBank/DDBJ whole genome shotgun (WGS) entry which is preliminary data.</text>
</comment>
<comment type="similarity">
    <text evidence="2">Belongs to the TonB family.</text>
</comment>
<dbReference type="GO" id="GO:0015031">
    <property type="term" value="P:protein transport"/>
    <property type="evidence" value="ECO:0007669"/>
    <property type="project" value="UniProtKB-KW"/>
</dbReference>
<dbReference type="AlphaFoldDB" id="A0A4Q1L0G1"/>
<dbReference type="Gene3D" id="3.30.1150.10">
    <property type="match status" value="1"/>
</dbReference>
<evidence type="ECO:0000313" key="12">
    <source>
        <dbReference type="Proteomes" id="UP000289734"/>
    </source>
</evidence>
<dbReference type="GO" id="GO:0031992">
    <property type="term" value="F:energy transducer activity"/>
    <property type="evidence" value="ECO:0007669"/>
    <property type="project" value="TreeGrafter"/>
</dbReference>
<comment type="subcellular location">
    <subcellularLocation>
        <location evidence="1">Cell inner membrane</location>
        <topology evidence="1">Single-pass membrane protein</topology>
        <orientation evidence="1">Periplasmic side</orientation>
    </subcellularLocation>
</comment>
<evidence type="ECO:0000256" key="1">
    <source>
        <dbReference type="ARBA" id="ARBA00004383"/>
    </source>
</evidence>
<dbReference type="PANTHER" id="PTHR33446:SF2">
    <property type="entry name" value="PROTEIN TONB"/>
    <property type="match status" value="1"/>
</dbReference>
<evidence type="ECO:0000256" key="3">
    <source>
        <dbReference type="ARBA" id="ARBA00022448"/>
    </source>
</evidence>
<keyword evidence="8" id="KW-1133">Transmembrane helix</keyword>
<evidence type="ECO:0000256" key="2">
    <source>
        <dbReference type="ARBA" id="ARBA00006555"/>
    </source>
</evidence>
<proteinExistence type="inferred from homology"/>
<evidence type="ECO:0000256" key="8">
    <source>
        <dbReference type="ARBA" id="ARBA00022989"/>
    </source>
</evidence>
<keyword evidence="3" id="KW-0813">Transport</keyword>
<accession>A0A4Q1L0G1</accession>
<dbReference type="EMBL" id="SBKQ01000001">
    <property type="protein sequence ID" value="RXR35560.1"/>
    <property type="molecule type" value="Genomic_DNA"/>
</dbReference>
<keyword evidence="5" id="KW-0997">Cell inner membrane</keyword>
<keyword evidence="6" id="KW-0812">Transmembrane</keyword>
<dbReference type="NCBIfam" id="TIGR01352">
    <property type="entry name" value="tonB_Cterm"/>
    <property type="match status" value="1"/>
</dbReference>
<dbReference type="Proteomes" id="UP000289734">
    <property type="component" value="Unassembled WGS sequence"/>
</dbReference>
<dbReference type="Pfam" id="PF03544">
    <property type="entry name" value="TonB_C"/>
    <property type="match status" value="1"/>
</dbReference>
<keyword evidence="9" id="KW-0472">Membrane</keyword>
<keyword evidence="12" id="KW-1185">Reference proteome</keyword>
<sequence>MRYPIFFFLFTFSLLSQEIKVQKYFPFRDICNNESDYYDCEREVFEKEILGLITPEIENDIIEKMIDNKASLTFAFVYSPNKPIREDIDIDFINEELKVKVIQFLLQLQPYPDDENLEDTNKAKRFEFVFVKNSDNKLFIASDELLKEMKYISEFKFIESPYPLECKNSTDIRSCVNKYFSSHIVKNFNYPKKALRKGIQGRVDCKFYIDKDGSIVVQELNGPDKILEDEAQRILNKIPKLVNATIKGVPVKVSFSIPITFKLD</sequence>
<evidence type="ECO:0000256" key="9">
    <source>
        <dbReference type="ARBA" id="ARBA00023136"/>
    </source>
</evidence>
<evidence type="ECO:0000256" key="4">
    <source>
        <dbReference type="ARBA" id="ARBA00022475"/>
    </source>
</evidence>
<name>A0A4Q1L0G1_9FLAO</name>
<reference evidence="12" key="1">
    <citation type="submission" date="2019-01" db="EMBL/GenBank/DDBJ databases">
        <title>Cytophagaceae bacterium strain CAR-16.</title>
        <authorList>
            <person name="Chen W.-M."/>
        </authorList>
    </citation>
    <scope>NUCLEOTIDE SEQUENCE [LARGE SCALE GENOMIC DNA]</scope>
    <source>
        <strain evidence="12">ICH-30</strain>
    </source>
</reference>
<evidence type="ECO:0000259" key="10">
    <source>
        <dbReference type="PROSITE" id="PS52015"/>
    </source>
</evidence>
<keyword evidence="7" id="KW-0653">Protein transport</keyword>
<dbReference type="GO" id="GO:0055085">
    <property type="term" value="P:transmembrane transport"/>
    <property type="evidence" value="ECO:0007669"/>
    <property type="project" value="InterPro"/>
</dbReference>
<protein>
    <submittedName>
        <fullName evidence="11">Energy transducer TonB</fullName>
    </submittedName>
</protein>
<dbReference type="OrthoDB" id="1522859at2"/>
<dbReference type="RefSeq" id="WP_129462981.1">
    <property type="nucleotide sequence ID" value="NZ_JACSXZ010000001.1"/>
</dbReference>
<dbReference type="PANTHER" id="PTHR33446">
    <property type="entry name" value="PROTEIN TONB-RELATED"/>
    <property type="match status" value="1"/>
</dbReference>